<dbReference type="InterPro" id="IPR015943">
    <property type="entry name" value="WD40/YVTN_repeat-like_dom_sf"/>
</dbReference>
<evidence type="ECO:0000313" key="9">
    <source>
        <dbReference type="EMBL" id="VTJ73432.1"/>
    </source>
</evidence>
<dbReference type="Pfam" id="PF00400">
    <property type="entry name" value="WD40"/>
    <property type="match status" value="4"/>
</dbReference>
<dbReference type="PANTHER" id="PTHR10814:SF4">
    <property type="entry name" value="TRANSDUCIN-LIKE ENHANCER PROTEIN 2"/>
    <property type="match status" value="1"/>
</dbReference>
<feature type="compositionally biased region" description="Polar residues" evidence="7">
    <location>
        <begin position="235"/>
        <end position="244"/>
    </location>
</feature>
<feature type="repeat" description="WD" evidence="5">
    <location>
        <begin position="462"/>
        <end position="493"/>
    </location>
</feature>
<dbReference type="InterPro" id="IPR005617">
    <property type="entry name" value="Groucho/TLE_N"/>
</dbReference>
<evidence type="ECO:0000256" key="7">
    <source>
        <dbReference type="SAM" id="MobiDB-lite"/>
    </source>
</evidence>
<keyword evidence="5" id="KW-0853">WD repeat</keyword>
<evidence type="ECO:0000256" key="6">
    <source>
        <dbReference type="SAM" id="Coils"/>
    </source>
</evidence>
<dbReference type="SMART" id="SM00320">
    <property type="entry name" value="WD40"/>
    <property type="match status" value="4"/>
</dbReference>
<organism evidence="9 10">
    <name type="scientific">Marmota monax</name>
    <name type="common">Woodchuck</name>
    <dbReference type="NCBI Taxonomy" id="9995"/>
    <lineage>
        <taxon>Eukaryota</taxon>
        <taxon>Metazoa</taxon>
        <taxon>Chordata</taxon>
        <taxon>Craniata</taxon>
        <taxon>Vertebrata</taxon>
        <taxon>Euteleostomi</taxon>
        <taxon>Mammalia</taxon>
        <taxon>Eutheria</taxon>
        <taxon>Euarchontoglires</taxon>
        <taxon>Glires</taxon>
        <taxon>Rodentia</taxon>
        <taxon>Sciuromorpha</taxon>
        <taxon>Sciuridae</taxon>
        <taxon>Xerinae</taxon>
        <taxon>Marmotini</taxon>
        <taxon>Marmota</taxon>
    </lineage>
</organism>
<evidence type="ECO:0000256" key="4">
    <source>
        <dbReference type="ARBA" id="ARBA00023242"/>
    </source>
</evidence>
<dbReference type="Pfam" id="PF03920">
    <property type="entry name" value="TLE_N"/>
    <property type="match status" value="1"/>
</dbReference>
<comment type="similarity">
    <text evidence="2">Belongs to the WD repeat Groucho/TLE family.</text>
</comment>
<feature type="domain" description="Groucho/TLE N-terminal Q-rich" evidence="8">
    <location>
        <begin position="249"/>
        <end position="358"/>
    </location>
</feature>
<keyword evidence="10" id="KW-1185">Reference proteome</keyword>
<keyword evidence="3" id="KW-0879">Wnt signaling pathway</keyword>
<evidence type="ECO:0000256" key="5">
    <source>
        <dbReference type="PROSITE-ProRule" id="PRU00221"/>
    </source>
</evidence>
<comment type="subcellular location">
    <subcellularLocation>
        <location evidence="1">Nucleus</location>
    </subcellularLocation>
</comment>
<dbReference type="InterPro" id="IPR036322">
    <property type="entry name" value="WD40_repeat_dom_sf"/>
</dbReference>
<name>A0A5E4BXP2_MARMO</name>
<proteinExistence type="inferred from homology"/>
<gene>
    <name evidence="9" type="ORF">MONAX_5E001340</name>
</gene>
<evidence type="ECO:0000313" key="10">
    <source>
        <dbReference type="Proteomes" id="UP000335636"/>
    </source>
</evidence>
<dbReference type="SUPFAM" id="SSF50978">
    <property type="entry name" value="WD40 repeat-like"/>
    <property type="match status" value="1"/>
</dbReference>
<evidence type="ECO:0000256" key="2">
    <source>
        <dbReference type="ARBA" id="ARBA00005969"/>
    </source>
</evidence>
<reference evidence="9" key="1">
    <citation type="submission" date="2019-04" db="EMBL/GenBank/DDBJ databases">
        <authorList>
            <person name="Alioto T."/>
            <person name="Alioto T."/>
        </authorList>
    </citation>
    <scope>NUCLEOTIDE SEQUENCE [LARGE SCALE GENOMIC DNA]</scope>
</reference>
<sequence>MSYLSAERGGLCAGDPVPFRCLPAQRPNSNRGLPYTVPVPSPLSPEALWTRTAQHSRLLVCLLTDLMGSGSHRQDGSKDSPLAALGLAVSLSFPAGQGRGDGGSGPRRAGARAPGGARGGSGATLRRLCPRLPAEPRRREAAPRGARRPRRHRAGRRPSRRPPPAPGRQGPRVPQRARPARPAARPAPPPPAHIVRLGRRRASGRQDVPPGEAPGERGAPGAGGSPAAPGPGTQPRASPQTPLQPGQPFKFSILEVCDRIKEEFQFLQAQYHSLKLECEKLASEKTEMQRHYVMYYEMSYGLNIEMHKQAEIVKRLSGICAQIIPFLTQEHQQQVLQAVERAKQVTVGELNSLIGQLQPPSHHAPPVPLTPRPAGLVGSSATGLLALSGALAAQAQLAAAAKEDRAGAEAEGPRVERAPSRRERLLTDALRGQRLVSPRGRAEVPLHRKLGGHCPAMRTSELTLDPDAKVCFSCCSDGNIVVWDLQNQTMVRQFQGHTDGASCIDISDYGTRLWTGGLDNTVRCWDLREGRQLQQHDFSSQIFSLGHCPNQDWLAVGMESSGVEVLHVRKPEKYQLHLHESCVLSLKFASCGRWFVSTGKDNLLNAWRTPYGASIFQSKESSSVLSCDISRNNKYIVTGSGDKKATVYEVVY</sequence>
<dbReference type="GO" id="GO:0005634">
    <property type="term" value="C:nucleus"/>
    <property type="evidence" value="ECO:0007669"/>
    <property type="project" value="UniProtKB-SubCell"/>
</dbReference>
<dbReference type="GO" id="GO:0016055">
    <property type="term" value="P:Wnt signaling pathway"/>
    <property type="evidence" value="ECO:0007669"/>
    <property type="project" value="UniProtKB-KW"/>
</dbReference>
<dbReference type="GO" id="GO:0003714">
    <property type="term" value="F:transcription corepressor activity"/>
    <property type="evidence" value="ECO:0007669"/>
    <property type="project" value="TreeGrafter"/>
</dbReference>
<keyword evidence="6" id="KW-0175">Coiled coil</keyword>
<dbReference type="PROSITE" id="PS50294">
    <property type="entry name" value="WD_REPEATS_REGION"/>
    <property type="match status" value="1"/>
</dbReference>
<feature type="compositionally biased region" description="Basic residues" evidence="7">
    <location>
        <begin position="145"/>
        <end position="160"/>
    </location>
</feature>
<dbReference type="Gene3D" id="2.130.10.10">
    <property type="entry name" value="YVTN repeat-like/Quinoprotein amine dehydrogenase"/>
    <property type="match status" value="1"/>
</dbReference>
<feature type="compositionally biased region" description="Low complexity" evidence="7">
    <location>
        <begin position="106"/>
        <end position="115"/>
    </location>
</feature>
<dbReference type="GO" id="GO:0090090">
    <property type="term" value="P:negative regulation of canonical Wnt signaling pathway"/>
    <property type="evidence" value="ECO:0007669"/>
    <property type="project" value="TreeGrafter"/>
</dbReference>
<dbReference type="AlphaFoldDB" id="A0A5E4BXP2"/>
<accession>A0A5E4BXP2</accession>
<dbReference type="Proteomes" id="UP000335636">
    <property type="component" value="Unassembled WGS sequence"/>
</dbReference>
<feature type="coiled-coil region" evidence="6">
    <location>
        <begin position="257"/>
        <end position="284"/>
    </location>
</feature>
<feature type="compositionally biased region" description="Low complexity" evidence="7">
    <location>
        <begin position="167"/>
        <end position="184"/>
    </location>
</feature>
<evidence type="ECO:0000259" key="8">
    <source>
        <dbReference type="Pfam" id="PF03920"/>
    </source>
</evidence>
<dbReference type="InterPro" id="IPR009146">
    <property type="entry name" value="Groucho_enhance"/>
</dbReference>
<evidence type="ECO:0000256" key="3">
    <source>
        <dbReference type="ARBA" id="ARBA00022687"/>
    </source>
</evidence>
<keyword evidence="4" id="KW-0539">Nucleus</keyword>
<dbReference type="EMBL" id="CABDUW010000681">
    <property type="protein sequence ID" value="VTJ73432.1"/>
    <property type="molecule type" value="Genomic_DNA"/>
</dbReference>
<feature type="repeat" description="WD" evidence="5">
    <location>
        <begin position="576"/>
        <end position="607"/>
    </location>
</feature>
<dbReference type="PRINTS" id="PR01850">
    <property type="entry name" value="GROUCHOFAMLY"/>
</dbReference>
<evidence type="ECO:0000256" key="1">
    <source>
        <dbReference type="ARBA" id="ARBA00004123"/>
    </source>
</evidence>
<feature type="repeat" description="WD" evidence="5">
    <location>
        <begin position="494"/>
        <end position="535"/>
    </location>
</feature>
<feature type="region of interest" description="Disordered" evidence="7">
    <location>
        <begin position="95"/>
        <end position="247"/>
    </location>
</feature>
<dbReference type="InterPro" id="IPR001680">
    <property type="entry name" value="WD40_rpt"/>
</dbReference>
<protein>
    <recommendedName>
        <fullName evidence="8">Groucho/TLE N-terminal Q-rich domain-containing protein</fullName>
    </recommendedName>
</protein>
<comment type="caution">
    <text evidence="9">The sequence shown here is derived from an EMBL/GenBank/DDBJ whole genome shotgun (WGS) entry which is preliminary data.</text>
</comment>
<dbReference type="GO" id="GO:0005667">
    <property type="term" value="C:transcription regulator complex"/>
    <property type="evidence" value="ECO:0007669"/>
    <property type="project" value="TreeGrafter"/>
</dbReference>
<dbReference type="PROSITE" id="PS50082">
    <property type="entry name" value="WD_REPEATS_2"/>
    <property type="match status" value="3"/>
</dbReference>
<dbReference type="PANTHER" id="PTHR10814">
    <property type="entry name" value="TRANSDUCIN-LIKE ENHANCER PROTEIN"/>
    <property type="match status" value="1"/>
</dbReference>